<feature type="transmembrane region" description="Helical" evidence="1">
    <location>
        <begin position="91"/>
        <end position="109"/>
    </location>
</feature>
<keyword evidence="1" id="KW-0812">Transmembrane</keyword>
<feature type="transmembrane region" description="Helical" evidence="1">
    <location>
        <begin position="21"/>
        <end position="38"/>
    </location>
</feature>
<proteinExistence type="predicted"/>
<feature type="transmembrane region" description="Helical" evidence="1">
    <location>
        <begin position="205"/>
        <end position="229"/>
    </location>
</feature>
<dbReference type="RefSeq" id="WP_338100259.1">
    <property type="nucleotide sequence ID" value="NZ_JAWDKD010000026.1"/>
</dbReference>
<keyword evidence="1" id="KW-0472">Membrane</keyword>
<feature type="transmembrane region" description="Helical" evidence="1">
    <location>
        <begin position="129"/>
        <end position="147"/>
    </location>
</feature>
<evidence type="ECO:0000313" key="3">
    <source>
        <dbReference type="Proteomes" id="UP001271789"/>
    </source>
</evidence>
<feature type="transmembrane region" description="Helical" evidence="1">
    <location>
        <begin position="241"/>
        <end position="264"/>
    </location>
</feature>
<evidence type="ECO:0000256" key="1">
    <source>
        <dbReference type="SAM" id="Phobius"/>
    </source>
</evidence>
<dbReference type="EMBL" id="JAWDKD010000026">
    <property type="protein sequence ID" value="MDV0447811.1"/>
    <property type="molecule type" value="Genomic_DNA"/>
</dbReference>
<protein>
    <submittedName>
        <fullName evidence="2">Uncharacterized protein</fullName>
    </submittedName>
</protein>
<reference evidence="2" key="1">
    <citation type="submission" date="2023-06" db="EMBL/GenBank/DDBJ databases">
        <title>Genome sequence of Methanosarcinaceae archaeon Ag5.</title>
        <authorList>
            <person name="Protasov E."/>
            <person name="Platt K."/>
            <person name="Poehlein A."/>
            <person name="Daniel R."/>
            <person name="Brune A."/>
        </authorList>
    </citation>
    <scope>NUCLEOTIDE SEQUENCE</scope>
    <source>
        <strain evidence="2">Ag5</strain>
    </source>
</reference>
<dbReference type="Proteomes" id="UP001271789">
    <property type="component" value="Unassembled WGS sequence"/>
</dbReference>
<name>A0AAE4MKU9_9EURY</name>
<keyword evidence="1" id="KW-1133">Transmembrane helix</keyword>
<comment type="caution">
    <text evidence="2">The sequence shown here is derived from an EMBL/GenBank/DDBJ whole genome shotgun (WGS) entry which is preliminary data.</text>
</comment>
<sequence>MTETSNLQKLILKIKNWPHELRVAVLDWLFWIMVPLFLSLDSLVTRAIAEDASRSDLISLGDVVLFSLLLIILPAALYFTFRSKFKYKLPVLLYGSVTFMGAYLFFRMIENFNSFDNYGYAWSRFEMVYPVFYLFLYFTVVNLIFVIREYKNKAQSKSNVIQNRESNPENDDSGFKSRVLIVTLMAIVLLCAAAIIYHYENRTFMNYFLGGMFPSLIIALSLLIFYKYLFKKEVSTRQIGYVPFSIQVTFIIYFVISILSFVILDSISYSILQNQIISFVLSFVLCIPAGFIYIIFMLGLTKICLFFKNQILNILKNEQRERS</sequence>
<feature type="transmembrane region" description="Helical" evidence="1">
    <location>
        <begin position="276"/>
        <end position="300"/>
    </location>
</feature>
<evidence type="ECO:0000313" key="2">
    <source>
        <dbReference type="EMBL" id="MDV0447811.1"/>
    </source>
</evidence>
<dbReference type="AlphaFoldDB" id="A0AAE4MKU9"/>
<feature type="transmembrane region" description="Helical" evidence="1">
    <location>
        <begin position="58"/>
        <end position="79"/>
    </location>
</feature>
<feature type="transmembrane region" description="Helical" evidence="1">
    <location>
        <begin position="179"/>
        <end position="199"/>
    </location>
</feature>
<keyword evidence="3" id="KW-1185">Reference proteome</keyword>
<accession>A0AAE4MKU9</accession>
<organism evidence="2 3">
    <name type="scientific">Methanolapillus africanus</name>
    <dbReference type="NCBI Taxonomy" id="3028297"/>
    <lineage>
        <taxon>Archaea</taxon>
        <taxon>Methanobacteriati</taxon>
        <taxon>Methanobacteriota</taxon>
        <taxon>Stenosarchaea group</taxon>
        <taxon>Methanomicrobia</taxon>
        <taxon>Methanosarcinales</taxon>
        <taxon>Methanosarcinaceae</taxon>
        <taxon>Methanolapillus</taxon>
    </lineage>
</organism>
<gene>
    <name evidence="2" type="ORF">MsAg5_17280</name>
</gene>